<dbReference type="InterPro" id="IPR003961">
    <property type="entry name" value="FN3_dom"/>
</dbReference>
<dbReference type="SMART" id="SM00060">
    <property type="entry name" value="FN3"/>
    <property type="match status" value="5"/>
</dbReference>
<evidence type="ECO:0000256" key="9">
    <source>
        <dbReference type="ARBA" id="ARBA00023136"/>
    </source>
</evidence>
<evidence type="ECO:0000256" key="8">
    <source>
        <dbReference type="ARBA" id="ARBA00022989"/>
    </source>
</evidence>
<organism evidence="17 18">
    <name type="scientific">Synaphobranchus kaupii</name>
    <name type="common">Kaup's arrowtooth eel</name>
    <dbReference type="NCBI Taxonomy" id="118154"/>
    <lineage>
        <taxon>Eukaryota</taxon>
        <taxon>Metazoa</taxon>
        <taxon>Chordata</taxon>
        <taxon>Craniata</taxon>
        <taxon>Vertebrata</taxon>
        <taxon>Euteleostomi</taxon>
        <taxon>Actinopterygii</taxon>
        <taxon>Neopterygii</taxon>
        <taxon>Teleostei</taxon>
        <taxon>Anguilliformes</taxon>
        <taxon>Synaphobranchidae</taxon>
        <taxon>Synaphobranchus</taxon>
    </lineage>
</organism>
<dbReference type="PROSITE" id="PS50055">
    <property type="entry name" value="TYR_PHOSPHATASE_PTP"/>
    <property type="match status" value="1"/>
</dbReference>
<keyword evidence="10" id="KW-0325">Glycoprotein</keyword>
<dbReference type="EMBL" id="JAINUF010000013">
    <property type="protein sequence ID" value="KAJ8343213.1"/>
    <property type="molecule type" value="Genomic_DNA"/>
</dbReference>
<evidence type="ECO:0000256" key="10">
    <source>
        <dbReference type="ARBA" id="ARBA00023180"/>
    </source>
</evidence>
<dbReference type="InterPro" id="IPR003595">
    <property type="entry name" value="Tyr_Pase_cat"/>
</dbReference>
<feature type="domain" description="Fibronectin type-III" evidence="16">
    <location>
        <begin position="166"/>
        <end position="256"/>
    </location>
</feature>
<comment type="similarity">
    <text evidence="11">Belongs to the protein-tyrosine phosphatase family. Receptor class 3 subfamily.</text>
</comment>
<keyword evidence="6" id="KW-0378">Hydrolase</keyword>
<dbReference type="PANTHER" id="PTHR46957">
    <property type="entry name" value="CYTOKINE RECEPTOR"/>
    <property type="match status" value="1"/>
</dbReference>
<evidence type="ECO:0000259" key="14">
    <source>
        <dbReference type="PROSITE" id="PS50055"/>
    </source>
</evidence>
<feature type="domain" description="Tyrosine specific protein phosphatases" evidence="15">
    <location>
        <begin position="930"/>
        <end position="1003"/>
    </location>
</feature>
<dbReference type="Pfam" id="PF00102">
    <property type="entry name" value="Y_phosphatase"/>
    <property type="match status" value="1"/>
</dbReference>
<feature type="domain" description="Fibronectin type-III" evidence="16">
    <location>
        <begin position="257"/>
        <end position="347"/>
    </location>
</feature>
<dbReference type="GO" id="GO:0016020">
    <property type="term" value="C:membrane"/>
    <property type="evidence" value="ECO:0007669"/>
    <property type="project" value="UniProtKB-SubCell"/>
</dbReference>
<dbReference type="GO" id="GO:0032502">
    <property type="term" value="P:developmental process"/>
    <property type="evidence" value="ECO:0007669"/>
    <property type="project" value="UniProtKB-ARBA"/>
</dbReference>
<evidence type="ECO:0000256" key="2">
    <source>
        <dbReference type="ARBA" id="ARBA00013064"/>
    </source>
</evidence>
<dbReference type="PROSITE" id="PS50056">
    <property type="entry name" value="TYR_PHOSPHATASE_2"/>
    <property type="match status" value="1"/>
</dbReference>
<sequence>MQTTDSITISWGWPQDMDWGQYSFIIFYQDHPNGKTLTSNRTVLANLTSGTLYNISLVTVGPMNYQSTAVTAEIYTRPYPVLGLIATTINTMVVRLRWQRPQGYQQGYSYRVETSGCTSAPQTQIEENSMATITGLNPGTNCSFTIYTQVQSTIEGEPTSVYQYTKPERVSPVVSNRGTTDTIEVTWTYPPGNVEEYRVNLTGNFEDNRTKFLNSSFQSHLFSGLTAGRNYTVTVTTISGPFAEESEPVSTATYPNAPGSITVTRKTTKSLTIEWIPSPAMDNGSFFYHVIYSSSVHDRKSIDTRLNELILVDLASGTPYDISVATVGLFQFTSQPVNLSTTTRPESIEDLKLHSTTVDKISITWQRPAGFKVGYSYNVRARNSTNDLIKDENTKNLYYEFMGLVPGNSYDLTVTSQTSDRTEGSPLSISNCTDASPVLNLKCDGPNHADPVLLLMWDRPEGSNQGFGMTWTDTRSVNLPACRSNCSYNIENLSYHTQYTVKLWTLGCGRSSGVHDAICQTGITVPPVPNLNAGIYIVKTKHNQFALKFNSNILNGINGPIVAYGVLVTSQGFSDEHNIALQRYLNKTYDDWKEDNNVPYLATARDVDDVEAYRYQSDKSELEVDIGSGSKWNGYENGPLTAKTTYRFAFVMFTHLVIKKGLVDLSESMLSVSPFHENNVALPENPTVITAAAVGGALAALACLTGVSGALLVYRRKTAKKKTTEIPIQSMSAVPVRVEDYEAYHKNQSADSNCGFAAEYEDLKPVGLAQSRVSAEASENKGKNRYGNVLPYDSTRVKLSIHGSPYDDYINASYVPGYNCKKEFIAAQGPLPGTVDEFWRMLWEKNVHTLVMLTRCTELGRVKCEEYWPSQTKHFKNITVTTTSVIPLEDWTIRDFDVKNVKTAETRSLRQFHFTAWPDHGVPDSTELLINFRHLVREHMDQFSRNSPTVVHCSAGVGRTGTMIALDHLIFQIESESMVDVFGIAHDMRMHRTLMVQAEAQYVYLHQCALDVIRSRTGTNVDLIYQNTAAFNIYENFTPVKGDRGVAGP</sequence>
<comment type="caution">
    <text evidence="17">The sequence shown here is derived from an EMBL/GenBank/DDBJ whole genome shotgun (WGS) entry which is preliminary data.</text>
</comment>
<keyword evidence="5" id="KW-0677">Repeat</keyword>
<keyword evidence="4" id="KW-0732">Signal</keyword>
<dbReference type="InterPro" id="IPR000242">
    <property type="entry name" value="PTP_cat"/>
</dbReference>
<comment type="catalytic activity">
    <reaction evidence="12">
        <text>O-phospho-L-tyrosyl-[protein] + H2O = L-tyrosyl-[protein] + phosphate</text>
        <dbReference type="Rhea" id="RHEA:10684"/>
        <dbReference type="Rhea" id="RHEA-COMP:10136"/>
        <dbReference type="Rhea" id="RHEA-COMP:20101"/>
        <dbReference type="ChEBI" id="CHEBI:15377"/>
        <dbReference type="ChEBI" id="CHEBI:43474"/>
        <dbReference type="ChEBI" id="CHEBI:46858"/>
        <dbReference type="ChEBI" id="CHEBI:61978"/>
        <dbReference type="EC" id="3.1.3.48"/>
    </reaction>
</comment>
<feature type="domain" description="Tyrosine-protein phosphatase" evidence="14">
    <location>
        <begin position="756"/>
        <end position="1012"/>
    </location>
</feature>
<dbReference type="Gene3D" id="3.90.190.10">
    <property type="entry name" value="Protein tyrosine phosphatase superfamily"/>
    <property type="match status" value="1"/>
</dbReference>
<dbReference type="CDD" id="cd00063">
    <property type="entry name" value="FN3"/>
    <property type="match status" value="5"/>
</dbReference>
<evidence type="ECO:0000259" key="16">
    <source>
        <dbReference type="PROSITE" id="PS50853"/>
    </source>
</evidence>
<dbReference type="GO" id="GO:0004725">
    <property type="term" value="F:protein tyrosine phosphatase activity"/>
    <property type="evidence" value="ECO:0007669"/>
    <property type="project" value="UniProtKB-EC"/>
</dbReference>
<dbReference type="InterPro" id="IPR000387">
    <property type="entry name" value="Tyr_Pase_dom"/>
</dbReference>
<keyword evidence="7" id="KW-0904">Protein phosphatase</keyword>
<evidence type="ECO:0000256" key="13">
    <source>
        <dbReference type="SAM" id="Phobius"/>
    </source>
</evidence>
<evidence type="ECO:0000256" key="4">
    <source>
        <dbReference type="ARBA" id="ARBA00022729"/>
    </source>
</evidence>
<reference evidence="17" key="1">
    <citation type="journal article" date="2023" name="Science">
        <title>Genome structures resolve the early diversification of teleost fishes.</title>
        <authorList>
            <person name="Parey E."/>
            <person name="Louis A."/>
            <person name="Montfort J."/>
            <person name="Bouchez O."/>
            <person name="Roques C."/>
            <person name="Iampietro C."/>
            <person name="Lluch J."/>
            <person name="Castinel A."/>
            <person name="Donnadieu C."/>
            <person name="Desvignes T."/>
            <person name="Floi Bucao C."/>
            <person name="Jouanno E."/>
            <person name="Wen M."/>
            <person name="Mejri S."/>
            <person name="Dirks R."/>
            <person name="Jansen H."/>
            <person name="Henkel C."/>
            <person name="Chen W.J."/>
            <person name="Zahm M."/>
            <person name="Cabau C."/>
            <person name="Klopp C."/>
            <person name="Thompson A.W."/>
            <person name="Robinson-Rechavi M."/>
            <person name="Braasch I."/>
            <person name="Lecointre G."/>
            <person name="Bobe J."/>
            <person name="Postlethwait J.H."/>
            <person name="Berthelot C."/>
            <person name="Roest Crollius H."/>
            <person name="Guiguen Y."/>
        </authorList>
    </citation>
    <scope>NUCLEOTIDE SEQUENCE</scope>
    <source>
        <strain evidence="17">WJC10195</strain>
    </source>
</reference>
<evidence type="ECO:0000256" key="6">
    <source>
        <dbReference type="ARBA" id="ARBA00022801"/>
    </source>
</evidence>
<dbReference type="SMART" id="SM00194">
    <property type="entry name" value="PTPc"/>
    <property type="match status" value="1"/>
</dbReference>
<comment type="subcellular location">
    <subcellularLocation>
        <location evidence="1">Membrane</location>
        <topology evidence="1">Single-pass type I membrane protein</topology>
    </subcellularLocation>
</comment>
<feature type="domain" description="Fibronectin type-III" evidence="16">
    <location>
        <begin position="1"/>
        <end position="79"/>
    </location>
</feature>
<dbReference type="Proteomes" id="UP001152622">
    <property type="component" value="Chromosome 13"/>
</dbReference>
<dbReference type="PRINTS" id="PR00700">
    <property type="entry name" value="PRTYPHPHTASE"/>
</dbReference>
<dbReference type="FunFam" id="3.90.190.10:FF:000009">
    <property type="entry name" value="Receptor-type tyrosine-protein phosphatase beta"/>
    <property type="match status" value="1"/>
</dbReference>
<evidence type="ECO:0000313" key="18">
    <source>
        <dbReference type="Proteomes" id="UP001152622"/>
    </source>
</evidence>
<dbReference type="EC" id="3.1.3.48" evidence="2"/>
<dbReference type="FunFam" id="2.60.40.10:FF:000369">
    <property type="entry name" value="Protein tyrosine phosphatase, receptor type B"/>
    <property type="match status" value="1"/>
</dbReference>
<dbReference type="InterPro" id="IPR013783">
    <property type="entry name" value="Ig-like_fold"/>
</dbReference>
<dbReference type="OrthoDB" id="8609993at2759"/>
<feature type="domain" description="Fibronectin type-III" evidence="16">
    <location>
        <begin position="437"/>
        <end position="527"/>
    </location>
</feature>
<keyword evidence="8 13" id="KW-1133">Transmembrane helix</keyword>
<dbReference type="InterPro" id="IPR016130">
    <property type="entry name" value="Tyr_Pase_AS"/>
</dbReference>
<dbReference type="PROSITE" id="PS00383">
    <property type="entry name" value="TYR_PHOSPHATASE_1"/>
    <property type="match status" value="1"/>
</dbReference>
<proteinExistence type="inferred from homology"/>
<accession>A0A9Q1IKI1</accession>
<keyword evidence="18" id="KW-1185">Reference proteome</keyword>
<evidence type="ECO:0000256" key="1">
    <source>
        <dbReference type="ARBA" id="ARBA00004479"/>
    </source>
</evidence>
<dbReference type="Gene3D" id="2.60.40.10">
    <property type="entry name" value="Immunoglobulins"/>
    <property type="match status" value="5"/>
</dbReference>
<dbReference type="PROSITE" id="PS50853">
    <property type="entry name" value="FN3"/>
    <property type="match status" value="4"/>
</dbReference>
<feature type="transmembrane region" description="Helical" evidence="13">
    <location>
        <begin position="688"/>
        <end position="714"/>
    </location>
</feature>
<evidence type="ECO:0000256" key="11">
    <source>
        <dbReference type="ARBA" id="ARBA00025789"/>
    </source>
</evidence>
<evidence type="ECO:0000259" key="15">
    <source>
        <dbReference type="PROSITE" id="PS50056"/>
    </source>
</evidence>
<dbReference type="InterPro" id="IPR036116">
    <property type="entry name" value="FN3_sf"/>
</dbReference>
<gene>
    <name evidence="17" type="ORF">SKAU_G00305420</name>
</gene>
<name>A0A9Q1IKI1_SYNKA</name>
<protein>
    <recommendedName>
        <fullName evidence="2">protein-tyrosine-phosphatase</fullName>
        <ecNumber evidence="2">3.1.3.48</ecNumber>
    </recommendedName>
</protein>
<dbReference type="InterPro" id="IPR029021">
    <property type="entry name" value="Prot-tyrosine_phosphatase-like"/>
</dbReference>
<dbReference type="Pfam" id="PF18861">
    <property type="entry name" value="PTP_tm"/>
    <property type="match status" value="1"/>
</dbReference>
<dbReference type="GO" id="GO:0043235">
    <property type="term" value="C:receptor complex"/>
    <property type="evidence" value="ECO:0007669"/>
    <property type="project" value="TreeGrafter"/>
</dbReference>
<evidence type="ECO:0000256" key="12">
    <source>
        <dbReference type="ARBA" id="ARBA00051722"/>
    </source>
</evidence>
<dbReference type="SUPFAM" id="SSF49265">
    <property type="entry name" value="Fibronectin type III"/>
    <property type="match status" value="4"/>
</dbReference>
<dbReference type="InterPro" id="IPR041201">
    <property type="entry name" value="PTPRJ_TM"/>
</dbReference>
<dbReference type="Pfam" id="PF00041">
    <property type="entry name" value="fn3"/>
    <property type="match status" value="2"/>
</dbReference>
<dbReference type="SUPFAM" id="SSF52799">
    <property type="entry name" value="(Phosphotyrosine protein) phosphatases II"/>
    <property type="match status" value="1"/>
</dbReference>
<evidence type="ECO:0000256" key="3">
    <source>
        <dbReference type="ARBA" id="ARBA00022692"/>
    </source>
</evidence>
<keyword evidence="3 13" id="KW-0812">Transmembrane</keyword>
<dbReference type="PANTHER" id="PTHR46957:SF5">
    <property type="entry name" value="PROTEIN-TYROSINE-PHOSPHATASE"/>
    <property type="match status" value="1"/>
</dbReference>
<dbReference type="SMART" id="SM00404">
    <property type="entry name" value="PTPc_motif"/>
    <property type="match status" value="1"/>
</dbReference>
<evidence type="ECO:0000256" key="7">
    <source>
        <dbReference type="ARBA" id="ARBA00022912"/>
    </source>
</evidence>
<dbReference type="AlphaFoldDB" id="A0A9Q1IKI1"/>
<evidence type="ECO:0000313" key="17">
    <source>
        <dbReference type="EMBL" id="KAJ8343213.1"/>
    </source>
</evidence>
<dbReference type="InterPro" id="IPR050713">
    <property type="entry name" value="RTP_Phos/Ushers"/>
</dbReference>
<keyword evidence="9 13" id="KW-0472">Membrane</keyword>
<evidence type="ECO:0000256" key="5">
    <source>
        <dbReference type="ARBA" id="ARBA00022737"/>
    </source>
</evidence>